<comment type="subunit">
    <text evidence="5">Part of the 50S ribosomal subunit; part of the 5S rRNA/L5/L18/L25 subcomplex. Contacts the 5S rRNA. Binds to the 5S rRNA independently of L5 and L18.</text>
</comment>
<dbReference type="NCBIfam" id="TIGR00731">
    <property type="entry name" value="bL25_bact_ctc"/>
    <property type="match status" value="1"/>
</dbReference>
<name>A0A7M1LGK6_9BACT</name>
<evidence type="ECO:0000256" key="3">
    <source>
        <dbReference type="ARBA" id="ARBA00022980"/>
    </source>
</evidence>
<dbReference type="GO" id="GO:0022625">
    <property type="term" value="C:cytosolic large ribosomal subunit"/>
    <property type="evidence" value="ECO:0007669"/>
    <property type="project" value="TreeGrafter"/>
</dbReference>
<evidence type="ECO:0000256" key="4">
    <source>
        <dbReference type="ARBA" id="ARBA00023274"/>
    </source>
</evidence>
<keyword evidence="1 5" id="KW-0699">rRNA-binding</keyword>
<evidence type="ECO:0000256" key="2">
    <source>
        <dbReference type="ARBA" id="ARBA00022884"/>
    </source>
</evidence>
<dbReference type="GO" id="GO:0006412">
    <property type="term" value="P:translation"/>
    <property type="evidence" value="ECO:0007669"/>
    <property type="project" value="UniProtKB-UniRule"/>
</dbReference>
<dbReference type="InterPro" id="IPR020930">
    <property type="entry name" value="Ribosomal_uL5_bac-type"/>
</dbReference>
<feature type="domain" description="Large ribosomal subunit protein bL25 beta" evidence="7">
    <location>
        <begin position="97"/>
        <end position="175"/>
    </location>
</feature>
<evidence type="ECO:0000256" key="1">
    <source>
        <dbReference type="ARBA" id="ARBA00022730"/>
    </source>
</evidence>
<dbReference type="PANTHER" id="PTHR33284">
    <property type="entry name" value="RIBOSOMAL PROTEIN L25/GLN-TRNA SYNTHETASE, ANTI-CODON-BINDING DOMAIN-CONTAINING PROTEIN"/>
    <property type="match status" value="1"/>
</dbReference>
<dbReference type="InterPro" id="IPR037121">
    <property type="entry name" value="Ribosomal_bL25_C"/>
</dbReference>
<keyword evidence="9" id="KW-1185">Reference proteome</keyword>
<dbReference type="Gene3D" id="2.40.240.10">
    <property type="entry name" value="Ribosomal Protein L25, Chain P"/>
    <property type="match status" value="1"/>
</dbReference>
<keyword evidence="2 5" id="KW-0694">RNA-binding</keyword>
<sequence>MLEGIIRESIGKKASKELKRDGYLIANIYARDVKNVYAAFKLNEFVKYVRDKENLAFDVSVGGKTYNVIVEDYQKDPVTNFLTHVDLRVVLPDVKSKYKVPVNVVGVPVGLKNKGILVQSKRRLKVECLGKDLPNSFTLDVTQLDTGDSIIIRDIEVPAGVKILEGDNVAVVGVLSA</sequence>
<keyword evidence="4 5" id="KW-0687">Ribonucleoprotein</keyword>
<dbReference type="InterPro" id="IPR001021">
    <property type="entry name" value="Ribosomal_bL25_long"/>
</dbReference>
<organism evidence="8 9">
    <name type="scientific">Campylobacter corcagiensis</name>
    <dbReference type="NCBI Taxonomy" id="1448857"/>
    <lineage>
        <taxon>Bacteria</taxon>
        <taxon>Pseudomonadati</taxon>
        <taxon>Campylobacterota</taxon>
        <taxon>Epsilonproteobacteria</taxon>
        <taxon>Campylobacterales</taxon>
        <taxon>Campylobacteraceae</taxon>
        <taxon>Campylobacter</taxon>
    </lineage>
</organism>
<dbReference type="RefSeq" id="WP_025802548.1">
    <property type="nucleotide sequence ID" value="NZ_CP053842.1"/>
</dbReference>
<dbReference type="CDD" id="cd00495">
    <property type="entry name" value="Ribosomal_L25_TL5_CTC"/>
    <property type="match status" value="1"/>
</dbReference>
<dbReference type="HAMAP" id="MF_01334">
    <property type="entry name" value="Ribosomal_bL25_CTC"/>
    <property type="match status" value="1"/>
</dbReference>
<keyword evidence="3 5" id="KW-0689">Ribosomal protein</keyword>
<dbReference type="PANTHER" id="PTHR33284:SF1">
    <property type="entry name" value="RIBOSOMAL PROTEIN L25_GLN-TRNA SYNTHETASE, ANTI-CODON-BINDING DOMAIN-CONTAINING PROTEIN"/>
    <property type="match status" value="1"/>
</dbReference>
<dbReference type="NCBIfam" id="NF004129">
    <property type="entry name" value="PRK05618.1-4"/>
    <property type="match status" value="1"/>
</dbReference>
<reference evidence="8 9" key="1">
    <citation type="submission" date="2020-10" db="EMBL/GenBank/DDBJ databases">
        <title>Campylobacter and Helicobacter PacBio genomes.</title>
        <authorList>
            <person name="Lane C."/>
        </authorList>
    </citation>
    <scope>NUCLEOTIDE SEQUENCE [LARGE SCALE GENOMIC DNA]</scope>
    <source>
        <strain evidence="8 9">2016D-0077</strain>
    </source>
</reference>
<evidence type="ECO:0000259" key="7">
    <source>
        <dbReference type="Pfam" id="PF14693"/>
    </source>
</evidence>
<comment type="similarity">
    <text evidence="5">Belongs to the bacterial ribosomal protein bL25 family. CTC subfamily.</text>
</comment>
<evidence type="ECO:0000313" key="8">
    <source>
        <dbReference type="EMBL" id="QOQ87727.1"/>
    </source>
</evidence>
<protein>
    <recommendedName>
        <fullName evidence="5">Large ribosomal subunit protein bL25</fullName>
    </recommendedName>
    <alternativeName>
        <fullName evidence="5">General stress protein CTC</fullName>
    </alternativeName>
</protein>
<dbReference type="InterPro" id="IPR029751">
    <property type="entry name" value="Ribosomal_L25_dom"/>
</dbReference>
<accession>A0A7M1LGK6</accession>
<feature type="domain" description="Large ribosomal subunit protein bL25 L25" evidence="6">
    <location>
        <begin position="2"/>
        <end position="87"/>
    </location>
</feature>
<dbReference type="OrthoDB" id="5339138at2"/>
<dbReference type="AlphaFoldDB" id="A0A7M1LGK6"/>
<gene>
    <name evidence="5" type="primary">rplY</name>
    <name evidence="5" type="synonym">ctc</name>
    <name evidence="8" type="ORF">IMC76_02635</name>
</gene>
<evidence type="ECO:0000313" key="9">
    <source>
        <dbReference type="Proteomes" id="UP000594749"/>
    </source>
</evidence>
<dbReference type="InterPro" id="IPR020057">
    <property type="entry name" value="Ribosomal_bL25_b-dom"/>
</dbReference>
<dbReference type="Gene3D" id="2.170.120.20">
    <property type="entry name" value="Ribosomal protein L25, beta domain"/>
    <property type="match status" value="1"/>
</dbReference>
<evidence type="ECO:0000256" key="5">
    <source>
        <dbReference type="HAMAP-Rule" id="MF_01334"/>
    </source>
</evidence>
<dbReference type="EMBL" id="CP063078">
    <property type="protein sequence ID" value="QOQ87727.1"/>
    <property type="molecule type" value="Genomic_DNA"/>
</dbReference>
<dbReference type="GO" id="GO:0008097">
    <property type="term" value="F:5S rRNA binding"/>
    <property type="evidence" value="ECO:0007669"/>
    <property type="project" value="InterPro"/>
</dbReference>
<dbReference type="GO" id="GO:0003735">
    <property type="term" value="F:structural constituent of ribosome"/>
    <property type="evidence" value="ECO:0007669"/>
    <property type="project" value="InterPro"/>
</dbReference>
<proteinExistence type="inferred from homology"/>
<comment type="function">
    <text evidence="5">This is one of the proteins that binds to the 5S RNA in the ribosome where it forms part of the central protuberance.</text>
</comment>
<dbReference type="Proteomes" id="UP000594749">
    <property type="component" value="Chromosome"/>
</dbReference>
<dbReference type="SUPFAM" id="SSF50715">
    <property type="entry name" value="Ribosomal protein L25-like"/>
    <property type="match status" value="1"/>
</dbReference>
<dbReference type="InterPro" id="IPR011035">
    <property type="entry name" value="Ribosomal_bL25/Gln-tRNA_synth"/>
</dbReference>
<dbReference type="Pfam" id="PF01386">
    <property type="entry name" value="Ribosomal_L25p"/>
    <property type="match status" value="1"/>
</dbReference>
<evidence type="ECO:0000259" key="6">
    <source>
        <dbReference type="Pfam" id="PF01386"/>
    </source>
</evidence>
<dbReference type="InterPro" id="IPR020056">
    <property type="entry name" value="Rbsml_bL25/Gln-tRNA_synth_N"/>
</dbReference>
<dbReference type="Pfam" id="PF14693">
    <property type="entry name" value="Ribosomal_TL5_C"/>
    <property type="match status" value="1"/>
</dbReference>